<dbReference type="GO" id="GO:0006418">
    <property type="term" value="P:tRNA aminoacylation for protein translation"/>
    <property type="evidence" value="ECO:0007669"/>
    <property type="project" value="InterPro"/>
</dbReference>
<dbReference type="GO" id="GO:0005524">
    <property type="term" value="F:ATP binding"/>
    <property type="evidence" value="ECO:0007669"/>
    <property type="project" value="UniProtKB-KW"/>
</dbReference>
<dbReference type="Gene3D" id="3.30.930.10">
    <property type="entry name" value="Bira Bifunctional Protein, Domain 2"/>
    <property type="match status" value="1"/>
</dbReference>
<dbReference type="InterPro" id="IPR002314">
    <property type="entry name" value="aa-tRNA-synt_IIb"/>
</dbReference>
<comment type="caution">
    <text evidence="6">The sequence shown here is derived from an EMBL/GenBank/DDBJ whole genome shotgun (WGS) entry which is preliminary data.</text>
</comment>
<evidence type="ECO:0000259" key="5">
    <source>
        <dbReference type="PROSITE" id="PS50862"/>
    </source>
</evidence>
<evidence type="ECO:0000313" key="6">
    <source>
        <dbReference type="EMBL" id="HIQ29665.1"/>
    </source>
</evidence>
<dbReference type="EMBL" id="DQVM01000073">
    <property type="protein sequence ID" value="HIQ29665.1"/>
    <property type="molecule type" value="Genomic_DNA"/>
</dbReference>
<dbReference type="PROSITE" id="PS50862">
    <property type="entry name" value="AA_TRNA_LIGASE_II"/>
    <property type="match status" value="1"/>
</dbReference>
<dbReference type="EC" id="6.1.1.11" evidence="6"/>
<name>A0A832ZVH6_CALS0</name>
<keyword evidence="2" id="KW-0547">Nucleotide-binding</keyword>
<feature type="domain" description="Aminoacyl-transfer RNA synthetases class-II family profile" evidence="5">
    <location>
        <begin position="220"/>
        <end position="510"/>
    </location>
</feature>
<keyword evidence="4" id="KW-0030">Aminoacyl-tRNA synthetase</keyword>
<evidence type="ECO:0000313" key="7">
    <source>
        <dbReference type="Proteomes" id="UP000608579"/>
    </source>
</evidence>
<dbReference type="InterPro" id="IPR006195">
    <property type="entry name" value="aa-tRNA-synth_II"/>
</dbReference>
<dbReference type="Proteomes" id="UP000608579">
    <property type="component" value="Unassembled WGS sequence"/>
</dbReference>
<evidence type="ECO:0000256" key="2">
    <source>
        <dbReference type="ARBA" id="ARBA00022741"/>
    </source>
</evidence>
<organism evidence="6 7">
    <name type="scientific">Caldiarchaeum subterraneum</name>
    <dbReference type="NCBI Taxonomy" id="311458"/>
    <lineage>
        <taxon>Archaea</taxon>
        <taxon>Nitrososphaerota</taxon>
        <taxon>Candidatus Caldarchaeales</taxon>
        <taxon>Candidatus Caldarchaeaceae</taxon>
        <taxon>Candidatus Caldarchaeum</taxon>
    </lineage>
</organism>
<dbReference type="Pfam" id="PF00587">
    <property type="entry name" value="tRNA-synt_2b"/>
    <property type="match status" value="1"/>
</dbReference>
<accession>A0A832ZVH6</accession>
<gene>
    <name evidence="6" type="ORF">EYH45_03775</name>
</gene>
<dbReference type="AlphaFoldDB" id="A0A832ZVH6"/>
<keyword evidence="3" id="KW-0067">ATP-binding</keyword>
<sequence>MPLRMLLEGYLELSGDVERYGDELNSLRSEAMELLLRGAPQDKPEEGARLEELKPEGRRIYVKISSGSHVRAGDALLRFKNLLATRLGPKYKLGVRRIHVNLLEITAGSGEIDLDEARKLLSGVAEVKEEGDAVRIIFSGLKEQDLQSRMVDRAVKLVKARAEAVAEAEKLAPFGTVLKQGRRREVKFLGEVAKTAEELGWIKRFPGRGQWIFSPPMAALVRAVKELIIEHVCNPLGFQEWMFPRLLPMEVFKKLSTYVEHLPEGLFYVCAPPRDPSVFDDFKREYTLKRELRVDLLKRILEEPSYVLDAVQCPPFYQYFSGEVVRLEDLPVKAYDVMGGWTWRNEAGGVEGIVRTNEFLRMEMVFLASPEDAIKIRDSVVDASIKLAEEVLELEWRLVAGAPFYLSPEEAGKRMIDISSTEKIPTLDVECYLPYRGPRETAEWLEVTAATVHRRFYVDAFKIREARGREVWTGCVGHGLTRWAAAILAQHGFNNGEWPEALREKIKQLPQPAKTVT</sequence>
<dbReference type="InterPro" id="IPR041293">
    <property type="entry name" value="SerS_tRNA-bd"/>
</dbReference>
<evidence type="ECO:0000256" key="3">
    <source>
        <dbReference type="ARBA" id="ARBA00022840"/>
    </source>
</evidence>
<keyword evidence="1 6" id="KW-0436">Ligase</keyword>
<evidence type="ECO:0000256" key="4">
    <source>
        <dbReference type="ARBA" id="ARBA00023146"/>
    </source>
</evidence>
<proteinExistence type="predicted"/>
<reference evidence="6" key="1">
    <citation type="journal article" date="2020" name="ISME J.">
        <title>Gammaproteobacteria mediating utilization of methyl-, sulfur- and petroleum organic compounds in deep ocean hydrothermal plumes.</title>
        <authorList>
            <person name="Zhou Z."/>
            <person name="Liu Y."/>
            <person name="Pan J."/>
            <person name="Cron B.R."/>
            <person name="Toner B.M."/>
            <person name="Anantharaman K."/>
            <person name="Breier J.A."/>
            <person name="Dick G.J."/>
            <person name="Li M."/>
        </authorList>
    </citation>
    <scope>NUCLEOTIDE SEQUENCE</scope>
    <source>
        <strain evidence="6">SZUA-1515</strain>
    </source>
</reference>
<dbReference type="Gene3D" id="3.30.70.1920">
    <property type="match status" value="1"/>
</dbReference>
<protein>
    <submittedName>
        <fullName evidence="6">Serine--tRNA ligase</fullName>
        <ecNumber evidence="6">6.1.1.11</ecNumber>
    </submittedName>
</protein>
<dbReference type="Pfam" id="PF18490">
    <property type="entry name" value="tRNA_bind_4"/>
    <property type="match status" value="1"/>
</dbReference>
<dbReference type="GO" id="GO:0004828">
    <property type="term" value="F:serine-tRNA ligase activity"/>
    <property type="evidence" value="ECO:0007669"/>
    <property type="project" value="UniProtKB-EC"/>
</dbReference>
<dbReference type="SUPFAM" id="SSF55681">
    <property type="entry name" value="Class II aaRS and biotin synthetases"/>
    <property type="match status" value="1"/>
</dbReference>
<dbReference type="InterPro" id="IPR045864">
    <property type="entry name" value="aa-tRNA-synth_II/BPL/LPL"/>
</dbReference>
<evidence type="ECO:0000256" key="1">
    <source>
        <dbReference type="ARBA" id="ARBA00022598"/>
    </source>
</evidence>